<evidence type="ECO:0000313" key="1">
    <source>
        <dbReference type="EMBL" id="PQD96051.1"/>
    </source>
</evidence>
<dbReference type="NCBIfam" id="TIGR01484">
    <property type="entry name" value="HAD-SF-IIB"/>
    <property type="match status" value="1"/>
</dbReference>
<dbReference type="SFLD" id="SFLDS00003">
    <property type="entry name" value="Haloacid_Dehalogenase"/>
    <property type="match status" value="1"/>
</dbReference>
<dbReference type="Pfam" id="PF08282">
    <property type="entry name" value="Hydrolase_3"/>
    <property type="match status" value="1"/>
</dbReference>
<dbReference type="Gene3D" id="3.30.1240.10">
    <property type="match status" value="1"/>
</dbReference>
<comment type="caution">
    <text evidence="1">The sequence shown here is derived from an EMBL/GenBank/DDBJ whole genome shotgun (WGS) entry which is preliminary data.</text>
</comment>
<dbReference type="InterPro" id="IPR036412">
    <property type="entry name" value="HAD-like_sf"/>
</dbReference>
<dbReference type="InterPro" id="IPR023214">
    <property type="entry name" value="HAD_sf"/>
</dbReference>
<keyword evidence="1" id="KW-0378">Hydrolase</keyword>
<keyword evidence="2" id="KW-1185">Reference proteome</keyword>
<dbReference type="Proteomes" id="UP000239663">
    <property type="component" value="Unassembled WGS sequence"/>
</dbReference>
<evidence type="ECO:0000313" key="2">
    <source>
        <dbReference type="Proteomes" id="UP000239663"/>
    </source>
</evidence>
<dbReference type="EMBL" id="PKOZ01000002">
    <property type="protein sequence ID" value="PQD96051.1"/>
    <property type="molecule type" value="Genomic_DNA"/>
</dbReference>
<dbReference type="GO" id="GO:0016791">
    <property type="term" value="F:phosphatase activity"/>
    <property type="evidence" value="ECO:0007669"/>
    <property type="project" value="TreeGrafter"/>
</dbReference>
<dbReference type="GO" id="GO:0005829">
    <property type="term" value="C:cytosol"/>
    <property type="evidence" value="ECO:0007669"/>
    <property type="project" value="TreeGrafter"/>
</dbReference>
<proteinExistence type="predicted"/>
<name>A0A2S7N1T8_9BACI</name>
<dbReference type="Gene3D" id="3.40.50.1000">
    <property type="entry name" value="HAD superfamily/HAD-like"/>
    <property type="match status" value="1"/>
</dbReference>
<dbReference type="SUPFAM" id="SSF56784">
    <property type="entry name" value="HAD-like"/>
    <property type="match status" value="1"/>
</dbReference>
<sequence>MKEEPNDMKCIVSDMDGTLLNENQKISEENRKALEAVREMGGQVIIATGRSYKEARLALDEANINCPIISMNGAAVYDQKGDLISSQPIALEELESTITFLEEAGLYFELYTNHGVFSKNPEHAVDSLVDIVLSANPEHDREEVQRRALARIEYGFLFETHDYHALIKEEDMHVFKILVFSLHQDELSTAAEALAKFDGLTITSSGKGNIEINNRGISKGNALEALLANYNIPLEETIAIGDNLNDVSMFEKAGLSIAMGNAAEEIKQICKDTTLSNKEDGVAHAIYRYMVSKK</sequence>
<reference evidence="1 2" key="1">
    <citation type="submission" date="2017-12" db="EMBL/GenBank/DDBJ databases">
        <title>Taxonomic description and draft genome of Pradoshia cofamensis Gen. nov., sp. nov., a thermotolerant bacillale isolated from anterior gut of earthworm Eisenia fetida.</title>
        <authorList>
            <person name="Saha T."/>
            <person name="Chakraborty R."/>
        </authorList>
    </citation>
    <scope>NUCLEOTIDE SEQUENCE [LARGE SCALE GENOMIC DNA]</scope>
    <source>
        <strain evidence="1 2">EAG3</strain>
    </source>
</reference>
<protein>
    <submittedName>
        <fullName evidence="1">Cof-type HAD-IIB family hydrolase</fullName>
    </submittedName>
</protein>
<dbReference type="InterPro" id="IPR000150">
    <property type="entry name" value="Cof"/>
</dbReference>
<dbReference type="GO" id="GO:0000287">
    <property type="term" value="F:magnesium ion binding"/>
    <property type="evidence" value="ECO:0007669"/>
    <property type="project" value="TreeGrafter"/>
</dbReference>
<dbReference type="SFLD" id="SFLDG01144">
    <property type="entry name" value="C2.B.4:_PGP_Like"/>
    <property type="match status" value="1"/>
</dbReference>
<accession>A0A2S7N1T8</accession>
<gene>
    <name evidence="1" type="ORF">CYL18_05470</name>
</gene>
<dbReference type="AlphaFoldDB" id="A0A2S7N1T8"/>
<dbReference type="InterPro" id="IPR006379">
    <property type="entry name" value="HAD-SF_hydro_IIB"/>
</dbReference>
<dbReference type="NCBIfam" id="TIGR00099">
    <property type="entry name" value="Cof-subfamily"/>
    <property type="match status" value="1"/>
</dbReference>
<dbReference type="CDD" id="cd07516">
    <property type="entry name" value="HAD_Pase"/>
    <property type="match status" value="1"/>
</dbReference>
<dbReference type="PANTHER" id="PTHR10000">
    <property type="entry name" value="PHOSPHOSERINE PHOSPHATASE"/>
    <property type="match status" value="1"/>
</dbReference>
<dbReference type="PANTHER" id="PTHR10000:SF55">
    <property type="entry name" value="5-AMINO-6-(5-PHOSPHO-D-RIBITYLAMINO)URACIL PHOSPHATASE YCSE"/>
    <property type="match status" value="1"/>
</dbReference>
<dbReference type="PROSITE" id="PS01229">
    <property type="entry name" value="COF_2"/>
    <property type="match status" value="1"/>
</dbReference>
<dbReference type="SFLD" id="SFLDG01140">
    <property type="entry name" value="C2.B:_Phosphomannomutase_and_P"/>
    <property type="match status" value="1"/>
</dbReference>
<organism evidence="1 2">
    <name type="scientific">Pradoshia eiseniae</name>
    <dbReference type="NCBI Taxonomy" id="2064768"/>
    <lineage>
        <taxon>Bacteria</taxon>
        <taxon>Bacillati</taxon>
        <taxon>Bacillota</taxon>
        <taxon>Bacilli</taxon>
        <taxon>Bacillales</taxon>
        <taxon>Bacillaceae</taxon>
        <taxon>Pradoshia</taxon>
    </lineage>
</organism>